<dbReference type="Proteomes" id="UP001165641">
    <property type="component" value="Unassembled WGS sequence"/>
</dbReference>
<evidence type="ECO:0000313" key="5">
    <source>
        <dbReference type="EMBL" id="MDB6178376.1"/>
    </source>
</evidence>
<dbReference type="SUPFAM" id="SSF46785">
    <property type="entry name" value="Winged helix' DNA-binding domain"/>
    <property type="match status" value="1"/>
</dbReference>
<dbReference type="PANTHER" id="PTHR43537:SF5">
    <property type="entry name" value="UXU OPERON TRANSCRIPTIONAL REGULATOR"/>
    <property type="match status" value="1"/>
</dbReference>
<gene>
    <name evidence="5" type="ORF">PAF17_12795</name>
</gene>
<dbReference type="InterPro" id="IPR000524">
    <property type="entry name" value="Tscrpt_reg_HTH_GntR"/>
</dbReference>
<dbReference type="InterPro" id="IPR008920">
    <property type="entry name" value="TF_FadR/GntR_C"/>
</dbReference>
<dbReference type="Gene3D" id="1.10.10.10">
    <property type="entry name" value="Winged helix-like DNA-binding domain superfamily/Winged helix DNA-binding domain"/>
    <property type="match status" value="1"/>
</dbReference>
<organism evidence="5 6">
    <name type="scientific">Paracoccus onchidii</name>
    <dbReference type="NCBI Taxonomy" id="3017813"/>
    <lineage>
        <taxon>Bacteria</taxon>
        <taxon>Pseudomonadati</taxon>
        <taxon>Pseudomonadota</taxon>
        <taxon>Alphaproteobacteria</taxon>
        <taxon>Rhodobacterales</taxon>
        <taxon>Paracoccaceae</taxon>
        <taxon>Paracoccus</taxon>
    </lineage>
</organism>
<evidence type="ECO:0000256" key="3">
    <source>
        <dbReference type="ARBA" id="ARBA00023163"/>
    </source>
</evidence>
<evidence type="ECO:0000256" key="2">
    <source>
        <dbReference type="ARBA" id="ARBA00023125"/>
    </source>
</evidence>
<comment type="caution">
    <text evidence="5">The sequence shown here is derived from an EMBL/GenBank/DDBJ whole genome shotgun (WGS) entry which is preliminary data.</text>
</comment>
<evidence type="ECO:0000256" key="1">
    <source>
        <dbReference type="ARBA" id="ARBA00023015"/>
    </source>
</evidence>
<dbReference type="SUPFAM" id="SSF48008">
    <property type="entry name" value="GntR ligand-binding domain-like"/>
    <property type="match status" value="1"/>
</dbReference>
<dbReference type="Pfam" id="PF00392">
    <property type="entry name" value="GntR"/>
    <property type="match status" value="1"/>
</dbReference>
<dbReference type="PROSITE" id="PS50949">
    <property type="entry name" value="HTH_GNTR"/>
    <property type="match status" value="1"/>
</dbReference>
<dbReference type="SMART" id="SM00895">
    <property type="entry name" value="FCD"/>
    <property type="match status" value="1"/>
</dbReference>
<dbReference type="InterPro" id="IPR036390">
    <property type="entry name" value="WH_DNA-bd_sf"/>
</dbReference>
<dbReference type="SMART" id="SM00345">
    <property type="entry name" value="HTH_GNTR"/>
    <property type="match status" value="1"/>
</dbReference>
<reference evidence="5" key="1">
    <citation type="submission" date="2022-12" db="EMBL/GenBank/DDBJ databases">
        <title>Paracoccus onchidii sp. nov., isolated from a marine invertebrate from the South China Sea.</title>
        <authorList>
            <person name="Xu S."/>
            <person name="Liu Z."/>
            <person name="Xu Y."/>
        </authorList>
    </citation>
    <scope>NUCLEOTIDE SEQUENCE</scope>
    <source>
        <strain evidence="5">Z330</strain>
    </source>
</reference>
<evidence type="ECO:0000259" key="4">
    <source>
        <dbReference type="PROSITE" id="PS50949"/>
    </source>
</evidence>
<dbReference type="Gene3D" id="1.20.120.530">
    <property type="entry name" value="GntR ligand-binding domain-like"/>
    <property type="match status" value="1"/>
</dbReference>
<evidence type="ECO:0000313" key="6">
    <source>
        <dbReference type="Proteomes" id="UP001165641"/>
    </source>
</evidence>
<dbReference type="EMBL" id="JAQBIE010000015">
    <property type="protein sequence ID" value="MDB6178376.1"/>
    <property type="molecule type" value="Genomic_DNA"/>
</dbReference>
<keyword evidence="1" id="KW-0805">Transcription regulation</keyword>
<feature type="domain" description="HTH gntR-type" evidence="4">
    <location>
        <begin position="4"/>
        <end position="72"/>
    </location>
</feature>
<accession>A0ABT4ZG77</accession>
<keyword evidence="6" id="KW-1185">Reference proteome</keyword>
<sequence>MTTERLFAEVAQRIASLIRARGLAPGAKLPSEAELVAELGVSRPTLREALVALEVTGVVTVRKNAGAFVSAAPTQNLMTIGFDGEYGPFEQLEARLAIEPYAAYLAAQRRPDDLPRKMETTIIQMLKEHEDGFRTEIGDRDFHLLIAAACGNQLIENTIIQMWKMREKGQLWPELQKRVRVDEARTRAVYDHMRILDAIRRQDGEAAQSEMRQHLQAVMDSLDEAFPG</sequence>
<keyword evidence="3" id="KW-0804">Transcription</keyword>
<dbReference type="InterPro" id="IPR036388">
    <property type="entry name" value="WH-like_DNA-bd_sf"/>
</dbReference>
<dbReference type="PANTHER" id="PTHR43537">
    <property type="entry name" value="TRANSCRIPTIONAL REGULATOR, GNTR FAMILY"/>
    <property type="match status" value="1"/>
</dbReference>
<dbReference type="RefSeq" id="WP_271889496.1">
    <property type="nucleotide sequence ID" value="NZ_JAQBIE010000015.1"/>
</dbReference>
<dbReference type="PRINTS" id="PR00035">
    <property type="entry name" value="HTHGNTR"/>
</dbReference>
<name>A0ABT4ZG77_9RHOB</name>
<proteinExistence type="predicted"/>
<dbReference type="CDD" id="cd07377">
    <property type="entry name" value="WHTH_GntR"/>
    <property type="match status" value="1"/>
</dbReference>
<dbReference type="InterPro" id="IPR011711">
    <property type="entry name" value="GntR_C"/>
</dbReference>
<dbReference type="Pfam" id="PF07729">
    <property type="entry name" value="FCD"/>
    <property type="match status" value="1"/>
</dbReference>
<protein>
    <submittedName>
        <fullName evidence="5">FadR/GntR family transcriptional regulator</fullName>
    </submittedName>
</protein>
<keyword evidence="2" id="KW-0238">DNA-binding</keyword>